<comment type="similarity">
    <text evidence="2">Belongs to the KHG/KDPG aldolase family.</text>
</comment>
<keyword evidence="4 6" id="KW-0456">Lyase</keyword>
<dbReference type="EC" id="4.1.3.16" evidence="6"/>
<dbReference type="Proteomes" id="UP000266005">
    <property type="component" value="Unassembled WGS sequence"/>
</dbReference>
<evidence type="ECO:0000256" key="5">
    <source>
        <dbReference type="ARBA" id="ARBA00023277"/>
    </source>
</evidence>
<dbReference type="GO" id="GO:0008700">
    <property type="term" value="F:(R,S)-4-hydroxy-2-oxoglutarate aldolase activity"/>
    <property type="evidence" value="ECO:0007669"/>
    <property type="project" value="UniProtKB-EC"/>
</dbReference>
<proteinExistence type="inferred from homology"/>
<organism evidence="6 7">
    <name type="scientific">Pontibacter oryzae</name>
    <dbReference type="NCBI Taxonomy" id="2304593"/>
    <lineage>
        <taxon>Bacteria</taxon>
        <taxon>Pseudomonadati</taxon>
        <taxon>Bacteroidota</taxon>
        <taxon>Cytophagia</taxon>
        <taxon>Cytophagales</taxon>
        <taxon>Hymenobacteraceae</taxon>
        <taxon>Pontibacter</taxon>
    </lineage>
</organism>
<dbReference type="GO" id="GO:0008675">
    <property type="term" value="F:2-dehydro-3-deoxy-phosphogluconate aldolase activity"/>
    <property type="evidence" value="ECO:0007669"/>
    <property type="project" value="UniProtKB-EC"/>
</dbReference>
<evidence type="ECO:0000256" key="3">
    <source>
        <dbReference type="ARBA" id="ARBA00011233"/>
    </source>
</evidence>
<dbReference type="PANTHER" id="PTHR30246">
    <property type="entry name" value="2-KETO-3-DEOXY-6-PHOSPHOGLUCONATE ALDOLASE"/>
    <property type="match status" value="1"/>
</dbReference>
<comment type="pathway">
    <text evidence="1">Carbohydrate acid metabolism.</text>
</comment>
<reference evidence="7" key="1">
    <citation type="submission" date="2018-08" db="EMBL/GenBank/DDBJ databases">
        <title>Mucilaginibacter sp. MYSH2.</title>
        <authorList>
            <person name="Seo T."/>
        </authorList>
    </citation>
    <scope>NUCLEOTIDE SEQUENCE [LARGE SCALE GENOMIC DNA]</scope>
    <source>
        <strain evidence="7">KIRAN</strain>
    </source>
</reference>
<dbReference type="EC" id="4.1.2.14" evidence="6"/>
<dbReference type="EMBL" id="QWGE01000001">
    <property type="protein sequence ID" value="RIJ42511.1"/>
    <property type="molecule type" value="Genomic_DNA"/>
</dbReference>
<gene>
    <name evidence="6" type="ORF">D1627_01195</name>
</gene>
<dbReference type="InterPro" id="IPR013785">
    <property type="entry name" value="Aldolase_TIM"/>
</dbReference>
<comment type="subunit">
    <text evidence="3">Homotrimer.</text>
</comment>
<dbReference type="RefSeq" id="WP_119430394.1">
    <property type="nucleotide sequence ID" value="NZ_QWGE01000001.1"/>
</dbReference>
<accession>A0A399SHK5</accession>
<dbReference type="PANTHER" id="PTHR30246:SF1">
    <property type="entry name" value="2-DEHYDRO-3-DEOXY-6-PHOSPHOGALACTONATE ALDOLASE-RELATED"/>
    <property type="match status" value="1"/>
</dbReference>
<dbReference type="CDD" id="cd00452">
    <property type="entry name" value="KDPG_aldolase"/>
    <property type="match status" value="1"/>
</dbReference>
<evidence type="ECO:0000313" key="7">
    <source>
        <dbReference type="Proteomes" id="UP000266005"/>
    </source>
</evidence>
<evidence type="ECO:0000256" key="4">
    <source>
        <dbReference type="ARBA" id="ARBA00023239"/>
    </source>
</evidence>
<keyword evidence="7" id="KW-1185">Reference proteome</keyword>
<evidence type="ECO:0000313" key="6">
    <source>
        <dbReference type="EMBL" id="RIJ42511.1"/>
    </source>
</evidence>
<dbReference type="OrthoDB" id="9802667at2"/>
<evidence type="ECO:0000256" key="2">
    <source>
        <dbReference type="ARBA" id="ARBA00006906"/>
    </source>
</evidence>
<dbReference type="SUPFAM" id="SSF51569">
    <property type="entry name" value="Aldolase"/>
    <property type="match status" value="1"/>
</dbReference>
<dbReference type="Pfam" id="PF01081">
    <property type="entry name" value="Aldolase"/>
    <property type="match status" value="1"/>
</dbReference>
<dbReference type="InterPro" id="IPR000887">
    <property type="entry name" value="Aldlse_KDPG_KHG"/>
</dbReference>
<protein>
    <submittedName>
        <fullName evidence="6">Bifunctional 4-hydroxy-2-oxoglutarate aldolase/2-dehydro-3-deoxy-phosphogluconate aldolase</fullName>
        <ecNumber evidence="6">4.1.2.14</ecNumber>
        <ecNumber evidence="6">4.1.3.16</ecNumber>
    </submittedName>
</protein>
<evidence type="ECO:0000256" key="1">
    <source>
        <dbReference type="ARBA" id="ARBA00004761"/>
    </source>
</evidence>
<comment type="caution">
    <text evidence="6">The sequence shown here is derived from an EMBL/GenBank/DDBJ whole genome shotgun (WGS) entry which is preliminary data.</text>
</comment>
<dbReference type="AlphaFoldDB" id="A0A399SHK5"/>
<dbReference type="Gene3D" id="3.20.20.70">
    <property type="entry name" value="Aldolase class I"/>
    <property type="match status" value="1"/>
</dbReference>
<name>A0A399SHK5_9BACT</name>
<dbReference type="NCBIfam" id="NF005499">
    <property type="entry name" value="PRK07114.1"/>
    <property type="match status" value="1"/>
</dbReference>
<keyword evidence="5" id="KW-0119">Carbohydrate metabolism</keyword>
<sequence>MSRRSRIEVALAMEATGLIPLFYEADLAAAKQILSSCYRGGARVVEFTNRGEFAHEVFAALVKYARLELPELILGIGSVTDAGTAALYMQLGAEFIVTPVLREDIAKVCNRRKVLWLPGCQTLTEISAAEELGAEIVKLFPGESINPNFIAAIKGPCPWTKVMPTGGVSLEEEKLAPWFKAGVTCVGAGSKLILDKYNYAAIERATSEALLTIQGIRNS</sequence>